<evidence type="ECO:0000256" key="1">
    <source>
        <dbReference type="ARBA" id="ARBA00022723"/>
    </source>
</evidence>
<evidence type="ECO:0000313" key="6">
    <source>
        <dbReference type="EMBL" id="MBW95984.1"/>
    </source>
</evidence>
<feature type="region of interest" description="Disordered" evidence="4">
    <location>
        <begin position="946"/>
        <end position="990"/>
    </location>
</feature>
<feature type="region of interest" description="Disordered" evidence="4">
    <location>
        <begin position="127"/>
        <end position="164"/>
    </location>
</feature>
<reference evidence="6" key="1">
    <citation type="submission" date="2018-02" db="EMBL/GenBank/DDBJ databases">
        <title>Rhizophora mucronata_Transcriptome.</title>
        <authorList>
            <person name="Meera S.P."/>
            <person name="Sreeshan A."/>
            <person name="Augustine A."/>
        </authorList>
    </citation>
    <scope>NUCLEOTIDE SEQUENCE</scope>
    <source>
        <tissue evidence="6">Leaf</tissue>
    </source>
</reference>
<dbReference type="PANTHER" id="PTHR46524:SF12">
    <property type="entry name" value="CW-TYPE DOMAIN-CONTAINING PROTEIN"/>
    <property type="match status" value="1"/>
</dbReference>
<accession>A0A2P2JR98</accession>
<keyword evidence="2" id="KW-0863">Zinc-finger</keyword>
<protein>
    <recommendedName>
        <fullName evidence="5">CW-type domain-containing protein</fullName>
    </recommendedName>
</protein>
<feature type="compositionally biased region" description="Polar residues" evidence="4">
    <location>
        <begin position="965"/>
        <end position="983"/>
    </location>
</feature>
<feature type="domain" description="CW-type" evidence="5">
    <location>
        <begin position="626"/>
        <end position="679"/>
    </location>
</feature>
<evidence type="ECO:0000256" key="4">
    <source>
        <dbReference type="SAM" id="MobiDB-lite"/>
    </source>
</evidence>
<dbReference type="Pfam" id="PF07496">
    <property type="entry name" value="zf-CW"/>
    <property type="match status" value="1"/>
</dbReference>
<proteinExistence type="predicted"/>
<organism evidence="6">
    <name type="scientific">Rhizophora mucronata</name>
    <name type="common">Asiatic mangrove</name>
    <dbReference type="NCBI Taxonomy" id="61149"/>
    <lineage>
        <taxon>Eukaryota</taxon>
        <taxon>Viridiplantae</taxon>
        <taxon>Streptophyta</taxon>
        <taxon>Embryophyta</taxon>
        <taxon>Tracheophyta</taxon>
        <taxon>Spermatophyta</taxon>
        <taxon>Magnoliopsida</taxon>
        <taxon>eudicotyledons</taxon>
        <taxon>Gunneridae</taxon>
        <taxon>Pentapetalae</taxon>
        <taxon>rosids</taxon>
        <taxon>fabids</taxon>
        <taxon>Malpighiales</taxon>
        <taxon>Rhizophoraceae</taxon>
        <taxon>Rhizophora</taxon>
    </lineage>
</organism>
<feature type="compositionally biased region" description="Polar residues" evidence="4">
    <location>
        <begin position="84"/>
        <end position="94"/>
    </location>
</feature>
<dbReference type="InterPro" id="IPR011124">
    <property type="entry name" value="Znf_CW"/>
</dbReference>
<feature type="compositionally biased region" description="Polar residues" evidence="4">
    <location>
        <begin position="1279"/>
        <end position="1295"/>
    </location>
</feature>
<dbReference type="EMBL" id="GGEC01015501">
    <property type="protein sequence ID" value="MBW95984.1"/>
    <property type="molecule type" value="Transcribed_RNA"/>
</dbReference>
<feature type="region of interest" description="Disordered" evidence="4">
    <location>
        <begin position="1200"/>
        <end position="1295"/>
    </location>
</feature>
<feature type="compositionally biased region" description="Basic and acidic residues" evidence="4">
    <location>
        <begin position="1262"/>
        <end position="1278"/>
    </location>
</feature>
<feature type="compositionally biased region" description="Polar residues" evidence="4">
    <location>
        <begin position="127"/>
        <end position="151"/>
    </location>
</feature>
<feature type="compositionally biased region" description="Basic and acidic residues" evidence="4">
    <location>
        <begin position="581"/>
        <end position="594"/>
    </location>
</feature>
<sequence>MEENSEVEEGEACSYKNDDDNNMDPDIALSYIDEKIQNVLGHFQKDFEGGVSAENLGAKFGGYGSFLPSYERSPRTLSRPKSPWGSSTPRSPNNLALEGALQSSKVTSNAPLSVRLGTATFNANTLQSSGLASGDTSTKQDSDFSSTQCAKKSNLKDESSHKSGLDQRTLKFRLKVSSDKVLQKNAAMYSGLGLGNSSSSSLGNSPEGSGELLPVSHCTENESPTSILQVMTSLPFPGGVLVSPLHQSLLCLMRKETQSRGNKTASAFKICQAHSPLSVDQSFNTRGNKVLSEEDAKLLRNGERTVELKRESHVDFENDIIKKNVENDTLEDKGILFSDLKQSPSLNIGYITSRPAKAADRAFEVSNEDGMKGRFFSYDLAKEDSLESISGQESGKSEKNAQSSWGEKVLEYRAVRGSGKGKSNKTSAPSKAYPNAFQCREDISLGSMAPSKQKNGKLVTVNSHEEPNMAGGKGKLLLEGKKSQELESSKKSAAVSSNESLRVSVNAAFTDTMRATGGVSMGKGKVHKLKLQKDSEVKDNCRESLGKKTNLMSSSKIIAESPKGSSIDGLGMQLHASLDKEKERFSGKSNDKQSKSRSSVKDTALGPCVAESALVSEVVAPAVDPVVIEENWVCCDSCQRWRLLPFGTKPEQLPEKWLCTMLDWLPGMNRCEVSEEETTRALNDRYHLPVTAGQNTVQNYANGSASLVTSTHVQHIEQKFQSLHQSVHSQGKKKHGLNEITKAVSSQGLIQKPNSTKCHLQESVQRLSRNDISKPPSERSLINNLSNSHNLVAEKHLAKQKEGHAIIGKTKPFMVKNKREANQHICGSAKKSKTEEMCNSDKYENYNMELEHAGLKSKGGFLIKATGRKMKESKDYSFLDDVDCDAKERSLVPLKKQGGQTQFLSDGAFLDLRTSDQRSTVMKKCKLKEWHNNENLHAGCVDAKESSESENKRVKKLRASKSLAKESNTISGSDRLTKKNSAAQVHLSASKDQPIDVEEIRSTNKEVQTHKNRKRLSPQQVFDGVYSLRKDFGSRDVSMTTASSSSKVSSSHKIRATFDEMKSSPVESVSSSPLRTSCSGKFSLASVEIQGKNDVVNVGLPETRKLRCWNGDADGEINQTGIAKSEKVSGRSHTESLKFFPLNDEDEGADHKIGGKNKTSSNLVHGNSAILKHHLSSSLDKAKKDYQENGLFLLKSGKGFSLQSKDSDRSSTSDFGRGKTNVADPAGGQRDLCAFKGSRREPEMGLKSQEPVNERTGNGKHSIPDKCNAKPGKNEKDNTNSSDTVGQHSRGSQLGNLVKLEDYDDQVAQLGGLCSRNQSIGPQQNLIQHFKGESEENQIQKESMSGRNKLFLHLQGGGRQESFSHESVSGSQQGGVFDGLLPNASDNAIGLKALRQHGDADAKNRAGKSFGHHVSEANGARDLDAPSPGRMNLSSQTATNSLKEANRLKDYADYLKSCGFDFESNEAYFQAALRFLHGASLLETSNNENGRQGEMTQMELLRTSAKICECCALEYEKRSEMAAAALVYKCMEVAYMRIVSCRTSSSSKDWNELQLSLQMIPQGESPSSSASDIDNLNNQTTVDKASLSKGIVSHVAGNPAIVARNHTSLLRLFDIMQNVYHAMEASRKSQKAFLEANAALKEAKNKECISAIGKVIDFSYQDVEEFIRLVQLAMEANSSSGFTQGKD</sequence>
<feature type="compositionally biased region" description="Acidic residues" evidence="4">
    <location>
        <begin position="1"/>
        <end position="11"/>
    </location>
</feature>
<feature type="compositionally biased region" description="Basic and acidic residues" evidence="4">
    <location>
        <begin position="154"/>
        <end position="164"/>
    </location>
</feature>
<dbReference type="Gene3D" id="3.30.40.100">
    <property type="match status" value="1"/>
</dbReference>
<evidence type="ECO:0000259" key="5">
    <source>
        <dbReference type="PROSITE" id="PS51050"/>
    </source>
</evidence>
<evidence type="ECO:0000256" key="2">
    <source>
        <dbReference type="ARBA" id="ARBA00022771"/>
    </source>
</evidence>
<evidence type="ECO:0000256" key="3">
    <source>
        <dbReference type="ARBA" id="ARBA00022833"/>
    </source>
</evidence>
<dbReference type="InterPro" id="IPR055300">
    <property type="entry name" value="CWZF3/5/7"/>
</dbReference>
<keyword evidence="3" id="KW-0862">Zinc</keyword>
<keyword evidence="1" id="KW-0479">Metal-binding</keyword>
<feature type="region of interest" description="Disordered" evidence="4">
    <location>
        <begin position="1"/>
        <end position="26"/>
    </location>
</feature>
<name>A0A2P2JR98_RHIMU</name>
<feature type="region of interest" description="Disordered" evidence="4">
    <location>
        <begin position="581"/>
        <end position="602"/>
    </location>
</feature>
<dbReference type="PROSITE" id="PS51050">
    <property type="entry name" value="ZF_CW"/>
    <property type="match status" value="1"/>
</dbReference>
<dbReference type="GO" id="GO:0008270">
    <property type="term" value="F:zinc ion binding"/>
    <property type="evidence" value="ECO:0007669"/>
    <property type="project" value="UniProtKB-KW"/>
</dbReference>
<feature type="region of interest" description="Disordered" evidence="4">
    <location>
        <begin position="72"/>
        <end position="94"/>
    </location>
</feature>
<dbReference type="PANTHER" id="PTHR46524">
    <property type="entry name" value="CW-TYPE ZINC FINGER"/>
    <property type="match status" value="1"/>
</dbReference>
<dbReference type="InterPro" id="IPR056406">
    <property type="entry name" value="THD_CWZF3/5/7"/>
</dbReference>
<dbReference type="Pfam" id="PF24756">
    <property type="entry name" value="THD_CWZF3-5-7"/>
    <property type="match status" value="1"/>
</dbReference>